<keyword evidence="4" id="KW-1185">Reference proteome</keyword>
<reference evidence="3 4" key="1">
    <citation type="journal article" date="2018" name="G3 (Bethesda)">
        <title>Phylogenetic and Phylogenomic Definition of Rhizopus Species.</title>
        <authorList>
            <person name="Gryganskyi A.P."/>
            <person name="Golan J."/>
            <person name="Dolatabadi S."/>
            <person name="Mondo S."/>
            <person name="Robb S."/>
            <person name="Idnurm A."/>
            <person name="Muszewska A."/>
            <person name="Steczkiewicz K."/>
            <person name="Masonjones S."/>
            <person name="Liao H.L."/>
            <person name="Gajdeczka M.T."/>
            <person name="Anike F."/>
            <person name="Vuek A."/>
            <person name="Anishchenko I.M."/>
            <person name="Voigt K."/>
            <person name="de Hoog G.S."/>
            <person name="Smith M.E."/>
            <person name="Heitman J."/>
            <person name="Vilgalys R."/>
            <person name="Stajich J.E."/>
        </authorList>
    </citation>
    <scope>NUCLEOTIDE SEQUENCE [LARGE SCALE GENOMIC DNA]</scope>
    <source>
        <strain evidence="3 4">LSU 92-RS-03</strain>
    </source>
</reference>
<evidence type="ECO:0000256" key="1">
    <source>
        <dbReference type="SAM" id="MobiDB-lite"/>
    </source>
</evidence>
<dbReference type="STRING" id="4846.A0A367IXP3"/>
<feature type="compositionally biased region" description="Polar residues" evidence="1">
    <location>
        <begin position="60"/>
        <end position="71"/>
    </location>
</feature>
<dbReference type="Pfam" id="PF24237">
    <property type="entry name" value="INO80E"/>
    <property type="match status" value="1"/>
</dbReference>
<organism evidence="3 4">
    <name type="scientific">Rhizopus stolonifer</name>
    <name type="common">Rhizopus nigricans</name>
    <dbReference type="NCBI Taxonomy" id="4846"/>
    <lineage>
        <taxon>Eukaryota</taxon>
        <taxon>Fungi</taxon>
        <taxon>Fungi incertae sedis</taxon>
        <taxon>Mucoromycota</taxon>
        <taxon>Mucoromycotina</taxon>
        <taxon>Mucoromycetes</taxon>
        <taxon>Mucorales</taxon>
        <taxon>Mucorineae</taxon>
        <taxon>Rhizopodaceae</taxon>
        <taxon>Rhizopus</taxon>
    </lineage>
</organism>
<proteinExistence type="predicted"/>
<sequence>MNTSLDFKQKNKYNKLKKKYKFFEQENMQLEQKLIKAHKRMKRLRLEKSILLDKADKLNNDPQSSSYSFTILQDDLKK</sequence>
<comment type="caution">
    <text evidence="3">The sequence shown here is derived from an EMBL/GenBank/DDBJ whole genome shotgun (WGS) entry which is preliminary data.</text>
</comment>
<dbReference type="AlphaFoldDB" id="A0A367IXP3"/>
<protein>
    <recommendedName>
        <fullName evidence="2">INO80 complex subunit E N-terminal domain-containing protein</fullName>
    </recommendedName>
</protein>
<accession>A0A367IXP3</accession>
<evidence type="ECO:0000313" key="4">
    <source>
        <dbReference type="Proteomes" id="UP000253551"/>
    </source>
</evidence>
<gene>
    <name evidence="3" type="ORF">CU098_002857</name>
</gene>
<evidence type="ECO:0000313" key="3">
    <source>
        <dbReference type="EMBL" id="RCH82422.1"/>
    </source>
</evidence>
<feature type="domain" description="INO80 complex subunit E N-terminal" evidence="2">
    <location>
        <begin position="10"/>
        <end position="54"/>
    </location>
</feature>
<name>A0A367IXP3_RHIST</name>
<evidence type="ECO:0000259" key="2">
    <source>
        <dbReference type="Pfam" id="PF24237"/>
    </source>
</evidence>
<dbReference type="EMBL" id="PJQM01005104">
    <property type="protein sequence ID" value="RCH82422.1"/>
    <property type="molecule type" value="Genomic_DNA"/>
</dbReference>
<feature type="non-terminal residue" evidence="3">
    <location>
        <position position="78"/>
    </location>
</feature>
<feature type="region of interest" description="Disordered" evidence="1">
    <location>
        <begin position="55"/>
        <end position="78"/>
    </location>
</feature>
<dbReference type="InterPro" id="IPR056515">
    <property type="entry name" value="INO80E_N"/>
</dbReference>
<dbReference type="Proteomes" id="UP000253551">
    <property type="component" value="Unassembled WGS sequence"/>
</dbReference>